<dbReference type="PANTHER" id="PTHR34580">
    <property type="match status" value="1"/>
</dbReference>
<keyword evidence="5" id="KW-1185">Reference proteome</keyword>
<dbReference type="EMBL" id="JAFBBO010000001">
    <property type="protein sequence ID" value="MBM7479665.1"/>
    <property type="molecule type" value="Genomic_DNA"/>
</dbReference>
<organism evidence="4 5">
    <name type="scientific">Oerskovia jenensis</name>
    <dbReference type="NCBI Taxonomy" id="162169"/>
    <lineage>
        <taxon>Bacteria</taxon>
        <taxon>Bacillati</taxon>
        <taxon>Actinomycetota</taxon>
        <taxon>Actinomycetes</taxon>
        <taxon>Micrococcales</taxon>
        <taxon>Cellulomonadaceae</taxon>
        <taxon>Oerskovia</taxon>
    </lineage>
</organism>
<feature type="domain" description="Helix-turn-helix type 11" evidence="2">
    <location>
        <begin position="6"/>
        <end position="62"/>
    </location>
</feature>
<dbReference type="Pfam" id="PF13280">
    <property type="entry name" value="WYL"/>
    <property type="match status" value="1"/>
</dbReference>
<dbReference type="PANTHER" id="PTHR34580:SF1">
    <property type="entry name" value="PROTEIN PAFC"/>
    <property type="match status" value="1"/>
</dbReference>
<dbReference type="InterPro" id="IPR036388">
    <property type="entry name" value="WH-like_DNA-bd_sf"/>
</dbReference>
<evidence type="ECO:0000259" key="2">
    <source>
        <dbReference type="Pfam" id="PF08279"/>
    </source>
</evidence>
<dbReference type="InterPro" id="IPR026881">
    <property type="entry name" value="WYL_dom"/>
</dbReference>
<dbReference type="PIRSF" id="PIRSF016838">
    <property type="entry name" value="PafC"/>
    <property type="match status" value="1"/>
</dbReference>
<reference evidence="4 5" key="1">
    <citation type="submission" date="2021-01" db="EMBL/GenBank/DDBJ databases">
        <title>Sequencing the genomes of 1000 actinobacteria strains.</title>
        <authorList>
            <person name="Klenk H.-P."/>
        </authorList>
    </citation>
    <scope>NUCLEOTIDE SEQUENCE [LARGE SCALE GENOMIC DNA]</scope>
    <source>
        <strain evidence="4 5">DSM 46000</strain>
    </source>
</reference>
<evidence type="ECO:0000313" key="5">
    <source>
        <dbReference type="Proteomes" id="UP000698059"/>
    </source>
</evidence>
<dbReference type="Gene3D" id="1.10.10.10">
    <property type="entry name" value="Winged helix-like DNA-binding domain superfamily/Winged helix DNA-binding domain"/>
    <property type="match status" value="1"/>
</dbReference>
<evidence type="ECO:0000256" key="1">
    <source>
        <dbReference type="SAM" id="MobiDB-lite"/>
    </source>
</evidence>
<dbReference type="PROSITE" id="PS52050">
    <property type="entry name" value="WYL"/>
    <property type="match status" value="1"/>
</dbReference>
<feature type="compositionally biased region" description="Low complexity" evidence="1">
    <location>
        <begin position="171"/>
        <end position="193"/>
    </location>
</feature>
<dbReference type="Pfam" id="PF08279">
    <property type="entry name" value="HTH_11"/>
    <property type="match status" value="1"/>
</dbReference>
<name>A0ABS2LGW6_9CELL</name>
<feature type="domain" description="WYL" evidence="3">
    <location>
        <begin position="207"/>
        <end position="274"/>
    </location>
</feature>
<gene>
    <name evidence="4" type="ORF">JOD49_002585</name>
</gene>
<dbReference type="Proteomes" id="UP000698059">
    <property type="component" value="Unassembled WGS sequence"/>
</dbReference>
<dbReference type="InterPro" id="IPR013196">
    <property type="entry name" value="HTH_11"/>
</dbReference>
<evidence type="ECO:0000313" key="4">
    <source>
        <dbReference type="EMBL" id="MBM7479665.1"/>
    </source>
</evidence>
<dbReference type="GO" id="GO:0003677">
    <property type="term" value="F:DNA binding"/>
    <property type="evidence" value="ECO:0007669"/>
    <property type="project" value="UniProtKB-KW"/>
</dbReference>
<sequence>MNKTERLYAVAEELRRAGPGGTTGPRLARLLEVSERTIKRDVSALQQAGLPIWAQAGPGGGYVLDPSASLPPVNFTPQQAVAVAVALAALPPGSPFALDAAAAQGKVWDALGPEARERAAALAGRVWIDRGGRTPDGASSPPDGAAHRRAHVPQGPGSSRPGGENLEPEPRAAAGRGEADAAARQAGPPAADATSGGPVPRARVHLQVLRAVEQSLARSLVLAIRYRDAGGNESARRVEPVILAHREDAWYLIAWCRSRQAVRWFRLDRVERADLTGETYLPRPVAEVGTPPSGAVPVA</sequence>
<dbReference type="InterPro" id="IPR036390">
    <property type="entry name" value="WH_DNA-bd_sf"/>
</dbReference>
<dbReference type="InterPro" id="IPR028349">
    <property type="entry name" value="PafC-like"/>
</dbReference>
<keyword evidence="4" id="KW-0238">DNA-binding</keyword>
<protein>
    <submittedName>
        <fullName evidence="4">DNA-binding transcriptional regulator YafY</fullName>
    </submittedName>
</protein>
<evidence type="ECO:0000259" key="3">
    <source>
        <dbReference type="Pfam" id="PF13280"/>
    </source>
</evidence>
<proteinExistence type="predicted"/>
<dbReference type="RefSeq" id="WP_307822531.1">
    <property type="nucleotide sequence ID" value="NZ_JAFBBO010000001.1"/>
</dbReference>
<comment type="caution">
    <text evidence="4">The sequence shown here is derived from an EMBL/GenBank/DDBJ whole genome shotgun (WGS) entry which is preliminary data.</text>
</comment>
<accession>A0ABS2LGW6</accession>
<feature type="region of interest" description="Disordered" evidence="1">
    <location>
        <begin position="129"/>
        <end position="199"/>
    </location>
</feature>
<dbReference type="SUPFAM" id="SSF46785">
    <property type="entry name" value="Winged helix' DNA-binding domain"/>
    <property type="match status" value="1"/>
</dbReference>
<dbReference type="InterPro" id="IPR051534">
    <property type="entry name" value="CBASS_pafABC_assoc_protein"/>
</dbReference>